<dbReference type="InterPro" id="IPR043502">
    <property type="entry name" value="DNA/RNA_pol_sf"/>
</dbReference>
<dbReference type="Pfam" id="PF00665">
    <property type="entry name" value="rve"/>
    <property type="match status" value="1"/>
</dbReference>
<dbReference type="InterPro" id="IPR041373">
    <property type="entry name" value="RT_RNaseH"/>
</dbReference>
<dbReference type="InterPro" id="IPR036397">
    <property type="entry name" value="RNaseH_sf"/>
</dbReference>
<dbReference type="PANTHER" id="PTHR34072">
    <property type="entry name" value="ENZYMATIC POLYPROTEIN-RELATED"/>
    <property type="match status" value="1"/>
</dbReference>
<evidence type="ECO:0000313" key="10">
    <source>
        <dbReference type="Proteomes" id="UP000288805"/>
    </source>
</evidence>
<evidence type="ECO:0000256" key="1">
    <source>
        <dbReference type="ARBA" id="ARBA00022679"/>
    </source>
</evidence>
<sequence>MEEEAKPVRQPQRRLNPHMQEVVRAEVLKLLQAGPLPIAFIDQVLERVLAIHSTVSWMATGYFQIEIDVEDQEKTTFTCPLEPTHTEECLSAYAMHHNIPKMHVKHFHQLGSCLNRCIEKDLVLNWEKCHFMVHQGIVLGHIISKQGIEVDKAKVELIVKLPSPTTVKGVRQFLGHAGSIGAISDDRSIVRAPNWQLPFEVMCDASDFAIGAVLGKEKMESPIQIRAYLVGSFIVVFTDHSALKYLLTKQDKKRLIRWILLLQEFNLQIKDKKGVENVVADHLSRLAIAHNSHITREVPSEWKTQDKKHFFAKIHAYYWEEPFLFKYCADQIIRKIPCKRNDHRVVLKFLKENIFSRFGVPKAIISDGGTHFCNKPFETLLAKYGVKHKVATPYHPQTSGQVELANREIKNILMKSTAKRAISPWKWNTKLGGNQEANMDLSRADMKRFLDLNEMEELRNDTYNNSNIAKQRLKRWHDQYETRRPLTIPGATSSHLESSVHRTPTKRARTSGPGELFRPSQPDPRAPIDSQRLSDMEFFYPRVALDFYQSMTTHGARSPTAIHFSIDGRQGILKARHVAEALHIPYEPMDPADFKKWSPVSQRDMVHILSRGTSIDSVLLRKELPPGMLLVDVLLRPTLSTTTIVKSDSLLKNGHSWRAIGPLGAPPRPAPPVPPQAKQTQQDELPTESVPPAPAARMPEGTYTASPTTLVVPPDAPSTSEAFITISATEFRTMIQQHLGLLPPPQPDIPGPSEPITPVKETILVEKTTRADVLIQPTQEATIEASSSHDPTTT</sequence>
<accession>A0A438GJI3</accession>
<keyword evidence="2" id="KW-0548">Nucleotidyltransferase</keyword>
<name>A0A438GJI3_VITVI</name>
<keyword evidence="5" id="KW-0378">Hydrolase</keyword>
<comment type="caution">
    <text evidence="9">The sequence shown here is derived from an EMBL/GenBank/DDBJ whole genome shotgun (WGS) entry which is preliminary data.</text>
</comment>
<evidence type="ECO:0000256" key="2">
    <source>
        <dbReference type="ARBA" id="ARBA00022695"/>
    </source>
</evidence>
<dbReference type="GO" id="GO:0003964">
    <property type="term" value="F:RNA-directed DNA polymerase activity"/>
    <property type="evidence" value="ECO:0007669"/>
    <property type="project" value="UniProtKB-KW"/>
</dbReference>
<dbReference type="AlphaFoldDB" id="A0A438GJI3"/>
<feature type="domain" description="Integrase catalytic" evidence="8">
    <location>
        <begin position="295"/>
        <end position="493"/>
    </location>
</feature>
<dbReference type="GO" id="GO:0003676">
    <property type="term" value="F:nucleic acid binding"/>
    <property type="evidence" value="ECO:0007669"/>
    <property type="project" value="InterPro"/>
</dbReference>
<protein>
    <submittedName>
        <fullName evidence="9">Gag-Pol polyprotein</fullName>
    </submittedName>
</protein>
<dbReference type="Gene3D" id="3.30.420.10">
    <property type="entry name" value="Ribonuclease H-like superfamily/Ribonuclease H"/>
    <property type="match status" value="1"/>
</dbReference>
<dbReference type="SUPFAM" id="SSF56672">
    <property type="entry name" value="DNA/RNA polymerases"/>
    <property type="match status" value="1"/>
</dbReference>
<evidence type="ECO:0000256" key="4">
    <source>
        <dbReference type="ARBA" id="ARBA00022759"/>
    </source>
</evidence>
<keyword evidence="6" id="KW-0695">RNA-directed DNA polymerase</keyword>
<evidence type="ECO:0000256" key="7">
    <source>
        <dbReference type="SAM" id="MobiDB-lite"/>
    </source>
</evidence>
<proteinExistence type="predicted"/>
<dbReference type="SUPFAM" id="SSF53098">
    <property type="entry name" value="Ribonuclease H-like"/>
    <property type="match status" value="1"/>
</dbReference>
<gene>
    <name evidence="9" type="primary">gag-pol_152</name>
    <name evidence="9" type="ORF">CK203_056240</name>
</gene>
<keyword evidence="1" id="KW-0808">Transferase</keyword>
<dbReference type="Gene3D" id="3.30.70.270">
    <property type="match status" value="1"/>
</dbReference>
<dbReference type="InterPro" id="IPR012337">
    <property type="entry name" value="RNaseH-like_sf"/>
</dbReference>
<dbReference type="PROSITE" id="PS50994">
    <property type="entry name" value="INTEGRASE"/>
    <property type="match status" value="1"/>
</dbReference>
<dbReference type="GO" id="GO:0004519">
    <property type="term" value="F:endonuclease activity"/>
    <property type="evidence" value="ECO:0007669"/>
    <property type="project" value="UniProtKB-KW"/>
</dbReference>
<evidence type="ECO:0000259" key="8">
    <source>
        <dbReference type="PROSITE" id="PS50994"/>
    </source>
</evidence>
<evidence type="ECO:0000256" key="6">
    <source>
        <dbReference type="ARBA" id="ARBA00022918"/>
    </source>
</evidence>
<evidence type="ECO:0000256" key="3">
    <source>
        <dbReference type="ARBA" id="ARBA00022722"/>
    </source>
</evidence>
<dbReference type="Proteomes" id="UP000288805">
    <property type="component" value="Unassembled WGS sequence"/>
</dbReference>
<evidence type="ECO:0000313" key="9">
    <source>
        <dbReference type="EMBL" id="RVW72355.1"/>
    </source>
</evidence>
<dbReference type="InterPro" id="IPR001584">
    <property type="entry name" value="Integrase_cat-core"/>
</dbReference>
<feature type="region of interest" description="Disordered" evidence="7">
    <location>
        <begin position="660"/>
        <end position="699"/>
    </location>
</feature>
<feature type="compositionally biased region" description="Pro residues" evidence="7">
    <location>
        <begin position="664"/>
        <end position="675"/>
    </location>
</feature>
<keyword evidence="3" id="KW-0540">Nuclease</keyword>
<dbReference type="CDD" id="cd09274">
    <property type="entry name" value="RNase_HI_RT_Ty3"/>
    <property type="match status" value="1"/>
</dbReference>
<reference evidence="9 10" key="1">
    <citation type="journal article" date="2018" name="PLoS Genet.">
        <title>Population sequencing reveals clonal diversity and ancestral inbreeding in the grapevine cultivar Chardonnay.</title>
        <authorList>
            <person name="Roach M.J."/>
            <person name="Johnson D.L."/>
            <person name="Bohlmann J."/>
            <person name="van Vuuren H.J."/>
            <person name="Jones S.J."/>
            <person name="Pretorius I.S."/>
            <person name="Schmidt S.A."/>
            <person name="Borneman A.R."/>
        </authorList>
    </citation>
    <scope>NUCLEOTIDE SEQUENCE [LARGE SCALE GENOMIC DNA]</scope>
    <source>
        <strain evidence="10">cv. Chardonnay</strain>
        <tissue evidence="9">Leaf</tissue>
    </source>
</reference>
<feature type="region of interest" description="Disordered" evidence="7">
    <location>
        <begin position="485"/>
        <end position="528"/>
    </location>
</feature>
<dbReference type="EMBL" id="QGNW01000416">
    <property type="protein sequence ID" value="RVW72355.1"/>
    <property type="molecule type" value="Genomic_DNA"/>
</dbReference>
<dbReference type="InterPro" id="IPR043128">
    <property type="entry name" value="Rev_trsase/Diguanyl_cyclase"/>
</dbReference>
<dbReference type="GO" id="GO:0016787">
    <property type="term" value="F:hydrolase activity"/>
    <property type="evidence" value="ECO:0007669"/>
    <property type="project" value="UniProtKB-KW"/>
</dbReference>
<dbReference type="PANTHER" id="PTHR34072:SF57">
    <property type="entry name" value="RNA-DIRECTED DNA POLYMERASE"/>
    <property type="match status" value="1"/>
</dbReference>
<keyword evidence="4" id="KW-0255">Endonuclease</keyword>
<organism evidence="9 10">
    <name type="scientific">Vitis vinifera</name>
    <name type="common">Grape</name>
    <dbReference type="NCBI Taxonomy" id="29760"/>
    <lineage>
        <taxon>Eukaryota</taxon>
        <taxon>Viridiplantae</taxon>
        <taxon>Streptophyta</taxon>
        <taxon>Embryophyta</taxon>
        <taxon>Tracheophyta</taxon>
        <taxon>Spermatophyta</taxon>
        <taxon>Magnoliopsida</taxon>
        <taxon>eudicotyledons</taxon>
        <taxon>Gunneridae</taxon>
        <taxon>Pentapetalae</taxon>
        <taxon>rosids</taxon>
        <taxon>Vitales</taxon>
        <taxon>Vitaceae</taxon>
        <taxon>Viteae</taxon>
        <taxon>Vitis</taxon>
    </lineage>
</organism>
<evidence type="ECO:0000256" key="5">
    <source>
        <dbReference type="ARBA" id="ARBA00022801"/>
    </source>
</evidence>
<dbReference type="Pfam" id="PF17917">
    <property type="entry name" value="RT_RNaseH"/>
    <property type="match status" value="1"/>
</dbReference>
<dbReference type="GO" id="GO:0015074">
    <property type="term" value="P:DNA integration"/>
    <property type="evidence" value="ECO:0007669"/>
    <property type="project" value="InterPro"/>
</dbReference>